<feature type="region of interest" description="Disordered" evidence="4">
    <location>
        <begin position="251"/>
        <end position="270"/>
    </location>
</feature>
<dbReference type="GeneID" id="8744431"/>
<dbReference type="PROSITE" id="PS00166">
    <property type="entry name" value="ENOYL_COA_HYDRATASE"/>
    <property type="match status" value="1"/>
</dbReference>
<sequence>MADLEAVGAELETIDVSVGDDVENCVTVTFDRPDARNAMNQRLRDEFALLVDRIEESDARVVVLTGSDESHSFVSGADVGDLQERTALEQRERSKRPRIYERVKNLRQPVIARVNGYAFGGGCELAMACDVRIARADVKFGLPEVSLGLIPGGGGTQRLPRLIGEGQAMRMILSGDPIDATEARELGLVDIVCEPDELDDEVADLASSIADRSPVALEFAKRAVKASSQLGLEDGIDYEAELFAQVLASEDSSEGISAFLEDREPEWNGR</sequence>
<reference evidence="5 6" key="1">
    <citation type="journal article" date="2010" name="Stand. Genomic Sci.">
        <title>Complete genome sequence of Haloterrigena turkmenica type strain (4k).</title>
        <authorList>
            <person name="Saunders E."/>
            <person name="Tindall B.J."/>
            <person name="Fahnrich R."/>
            <person name="Lapidus A."/>
            <person name="Copeland A."/>
            <person name="Del Rio T.G."/>
            <person name="Lucas S."/>
            <person name="Chen F."/>
            <person name="Tice H."/>
            <person name="Cheng J.F."/>
            <person name="Han C."/>
            <person name="Detter J.C."/>
            <person name="Bruce D."/>
            <person name="Goodwin L."/>
            <person name="Chain P."/>
            <person name="Pitluck S."/>
            <person name="Pati A."/>
            <person name="Ivanova N."/>
            <person name="Mavromatis K."/>
            <person name="Chen A."/>
            <person name="Palaniappan K."/>
            <person name="Land M."/>
            <person name="Hauser L."/>
            <person name="Chang Y.J."/>
            <person name="Jeffries C.D."/>
            <person name="Brettin T."/>
            <person name="Rohde M."/>
            <person name="Goker M."/>
            <person name="Bristow J."/>
            <person name="Eisen J.A."/>
            <person name="Markowitz V."/>
            <person name="Hugenholtz P."/>
            <person name="Klenk H.P."/>
            <person name="Kyrpides N.C."/>
        </authorList>
    </citation>
    <scope>NUCLEOTIDE SEQUENCE [LARGE SCALE GENOMIC DNA]</scope>
    <source>
        <strain evidence="6">ATCC 51198 / DSM 5511 / JCM 9101 / NCIMB 13204 / VKM B-1734 / 4k</strain>
    </source>
</reference>
<dbReference type="InterPro" id="IPR014748">
    <property type="entry name" value="Enoyl-CoA_hydra_C"/>
</dbReference>
<protein>
    <submittedName>
        <fullName evidence="5">Enoyl-CoA hydratase/isomerase</fullName>
    </submittedName>
</protein>
<dbReference type="SUPFAM" id="SSF52096">
    <property type="entry name" value="ClpP/crotonase"/>
    <property type="match status" value="1"/>
</dbReference>
<evidence type="ECO:0000256" key="2">
    <source>
        <dbReference type="ARBA" id="ARBA00023239"/>
    </source>
</evidence>
<evidence type="ECO:0000256" key="4">
    <source>
        <dbReference type="SAM" id="MobiDB-lite"/>
    </source>
</evidence>
<dbReference type="FunFam" id="3.90.226.10:FF:000009">
    <property type="entry name" value="Carnitinyl-CoA dehydratase"/>
    <property type="match status" value="1"/>
</dbReference>
<feature type="compositionally biased region" description="Basic and acidic residues" evidence="4">
    <location>
        <begin position="260"/>
        <end position="270"/>
    </location>
</feature>
<dbReference type="InterPro" id="IPR018376">
    <property type="entry name" value="Enoyl-CoA_hyd/isom_CS"/>
</dbReference>
<evidence type="ECO:0000256" key="3">
    <source>
        <dbReference type="RuleBase" id="RU003707"/>
    </source>
</evidence>
<dbReference type="GO" id="GO:0016853">
    <property type="term" value="F:isomerase activity"/>
    <property type="evidence" value="ECO:0007669"/>
    <property type="project" value="UniProtKB-KW"/>
</dbReference>
<keyword evidence="2" id="KW-0456">Lyase</keyword>
<dbReference type="CDD" id="cd06558">
    <property type="entry name" value="crotonase-like"/>
    <property type="match status" value="1"/>
</dbReference>
<organism evidence="5 6">
    <name type="scientific">Haloterrigena turkmenica (strain ATCC 51198 / DSM 5511 / JCM 9101 / NCIMB 13204 / VKM B-1734 / 4k)</name>
    <name type="common">Halococcus turkmenicus</name>
    <dbReference type="NCBI Taxonomy" id="543526"/>
    <lineage>
        <taxon>Archaea</taxon>
        <taxon>Methanobacteriati</taxon>
        <taxon>Methanobacteriota</taxon>
        <taxon>Stenosarchaea group</taxon>
        <taxon>Halobacteria</taxon>
        <taxon>Halobacteriales</taxon>
        <taxon>Natrialbaceae</taxon>
        <taxon>Haloterrigena</taxon>
    </lineage>
</organism>
<dbReference type="AlphaFoldDB" id="D2RZW8"/>
<dbReference type="RefSeq" id="WP_012944909.1">
    <property type="nucleotide sequence ID" value="NC_013744.1"/>
</dbReference>
<dbReference type="Proteomes" id="UP000001903">
    <property type="component" value="Plasmid pHTUR01"/>
</dbReference>
<dbReference type="PANTHER" id="PTHR11941:SF54">
    <property type="entry name" value="ENOYL-COA HYDRATASE, MITOCHONDRIAL"/>
    <property type="match status" value="1"/>
</dbReference>
<dbReference type="KEGG" id="htu:Htur_3803"/>
<geneLocation type="plasmid" evidence="5 6">
    <name>pHTUR01</name>
</geneLocation>
<dbReference type="GO" id="GO:0006635">
    <property type="term" value="P:fatty acid beta-oxidation"/>
    <property type="evidence" value="ECO:0007669"/>
    <property type="project" value="TreeGrafter"/>
</dbReference>
<dbReference type="EMBL" id="CP001861">
    <property type="protein sequence ID" value="ADB62665.1"/>
    <property type="molecule type" value="Genomic_DNA"/>
</dbReference>
<accession>D2RZW8</accession>
<dbReference type="Gene3D" id="3.90.226.10">
    <property type="entry name" value="2-enoyl-CoA Hydratase, Chain A, domain 1"/>
    <property type="match status" value="1"/>
</dbReference>
<dbReference type="GO" id="GO:0016836">
    <property type="term" value="F:hydro-lyase activity"/>
    <property type="evidence" value="ECO:0007669"/>
    <property type="project" value="UniProtKB-ARBA"/>
</dbReference>
<gene>
    <name evidence="5" type="ordered locus">Htur_3803</name>
</gene>
<dbReference type="Gene3D" id="1.10.12.10">
    <property type="entry name" value="Lyase 2-enoyl-coa Hydratase, Chain A, domain 2"/>
    <property type="match status" value="1"/>
</dbReference>
<name>D2RZW8_HALTV</name>
<keyword evidence="6" id="KW-1185">Reference proteome</keyword>
<comment type="similarity">
    <text evidence="1 3">Belongs to the enoyl-CoA hydratase/isomerase family.</text>
</comment>
<dbReference type="FunFam" id="1.10.12.10:FF:000001">
    <property type="entry name" value="Probable enoyl-CoA hydratase, mitochondrial"/>
    <property type="match status" value="1"/>
</dbReference>
<dbReference type="HOGENOM" id="CLU_009834_7_6_2"/>
<evidence type="ECO:0000313" key="6">
    <source>
        <dbReference type="Proteomes" id="UP000001903"/>
    </source>
</evidence>
<dbReference type="InterPro" id="IPR029045">
    <property type="entry name" value="ClpP/crotonase-like_dom_sf"/>
</dbReference>
<evidence type="ECO:0000313" key="5">
    <source>
        <dbReference type="EMBL" id="ADB62665.1"/>
    </source>
</evidence>
<keyword evidence="5" id="KW-0614">Plasmid</keyword>
<dbReference type="InterPro" id="IPR001753">
    <property type="entry name" value="Enoyl-CoA_hydra/iso"/>
</dbReference>
<dbReference type="PANTHER" id="PTHR11941">
    <property type="entry name" value="ENOYL-COA HYDRATASE-RELATED"/>
    <property type="match status" value="1"/>
</dbReference>
<dbReference type="Pfam" id="PF00378">
    <property type="entry name" value="ECH_1"/>
    <property type="match status" value="1"/>
</dbReference>
<proteinExistence type="inferred from homology"/>
<dbReference type="OrthoDB" id="27846at2157"/>
<evidence type="ECO:0000256" key="1">
    <source>
        <dbReference type="ARBA" id="ARBA00005254"/>
    </source>
</evidence>